<dbReference type="Pfam" id="PF16036">
    <property type="entry name" value="Chalcone_3"/>
    <property type="match status" value="1"/>
</dbReference>
<protein>
    <submittedName>
        <fullName evidence="3">Chalcone isomerase family protein</fullName>
    </submittedName>
</protein>
<proteinExistence type="predicted"/>
<dbReference type="InterPro" id="IPR016087">
    <property type="entry name" value="Chalcone_isomerase"/>
</dbReference>
<gene>
    <name evidence="3" type="ORF">NE536_14745</name>
</gene>
<dbReference type="AlphaFoldDB" id="A0A9X2WWZ6"/>
<keyword evidence="3" id="KW-0413">Isomerase</keyword>
<comment type="caution">
    <text evidence="3">The sequence shown here is derived from an EMBL/GenBank/DDBJ whole genome shotgun (WGS) entry which is preliminary data.</text>
</comment>
<evidence type="ECO:0000259" key="2">
    <source>
        <dbReference type="Pfam" id="PF16036"/>
    </source>
</evidence>
<organism evidence="3 4">
    <name type="scientific">Shewanella septentrionalis</name>
    <dbReference type="NCBI Taxonomy" id="2952223"/>
    <lineage>
        <taxon>Bacteria</taxon>
        <taxon>Pseudomonadati</taxon>
        <taxon>Pseudomonadota</taxon>
        <taxon>Gammaproteobacteria</taxon>
        <taxon>Alteromonadales</taxon>
        <taxon>Shewanellaceae</taxon>
        <taxon>Shewanella</taxon>
    </lineage>
</organism>
<feature type="chain" id="PRO_5040749631" evidence="1">
    <location>
        <begin position="36"/>
        <end position="204"/>
    </location>
</feature>
<dbReference type="GO" id="GO:0016853">
    <property type="term" value="F:isomerase activity"/>
    <property type="evidence" value="ECO:0007669"/>
    <property type="project" value="UniProtKB-KW"/>
</dbReference>
<evidence type="ECO:0000313" key="4">
    <source>
        <dbReference type="Proteomes" id="UP001155604"/>
    </source>
</evidence>
<sequence>MSSVRNRSSNLGFSFLNSSCLSLLALSLLTAPLKALEAKTPDFENITIELNDAADVTQTFQEVGRGEMDWLWFSLYKARLMTVNGRYQQGQYPLLLDIEYYRDIESEDLLEATKDQWQHLKFAEKDIQRWLSLLTATWPDVKQGDHLSFKVMDGQTSQFFFNHQSLDIIHDANFAEAFLAIWLSKDTSRPNLRAQLLGEKPCDC</sequence>
<reference evidence="3" key="1">
    <citation type="journal article" date="2023" name="Int. J. Syst. Evol. Microbiol.">
        <title>&lt;i&gt;Shewanella septentrionalis&lt;/i&gt; sp. nov. and &lt;i&gt;Shewanella holmiensis&lt;/i&gt; sp. nov., isolated from Baltic Sea water and sediments.</title>
        <authorList>
            <person name="Martin-Rodriguez A.J."/>
            <person name="Thorell K."/>
            <person name="Joffre E."/>
            <person name="Jensie-Markopoulos S."/>
            <person name="Moore E.R.B."/>
            <person name="Sjoling A."/>
        </authorList>
    </citation>
    <scope>NUCLEOTIDE SEQUENCE</scope>
    <source>
        <strain evidence="3">SP1W3</strain>
    </source>
</reference>
<dbReference type="EMBL" id="JAMTCC010000025">
    <property type="protein sequence ID" value="MCT7946617.1"/>
    <property type="molecule type" value="Genomic_DNA"/>
</dbReference>
<evidence type="ECO:0000256" key="1">
    <source>
        <dbReference type="SAM" id="SignalP"/>
    </source>
</evidence>
<keyword evidence="1" id="KW-0732">Signal</keyword>
<dbReference type="Proteomes" id="UP001155604">
    <property type="component" value="Unassembled WGS sequence"/>
</dbReference>
<keyword evidence="4" id="KW-1185">Reference proteome</keyword>
<accession>A0A9X2WWZ6</accession>
<dbReference type="RefSeq" id="WP_261273147.1">
    <property type="nucleotide sequence ID" value="NZ_JAMTCC010000025.1"/>
</dbReference>
<evidence type="ECO:0000313" key="3">
    <source>
        <dbReference type="EMBL" id="MCT7946617.1"/>
    </source>
</evidence>
<name>A0A9X2WWZ6_9GAMM</name>
<feature type="signal peptide" evidence="1">
    <location>
        <begin position="1"/>
        <end position="35"/>
    </location>
</feature>
<feature type="domain" description="Chalcone isomerase" evidence="2">
    <location>
        <begin position="96"/>
        <end position="198"/>
    </location>
</feature>